<dbReference type="AlphaFoldDB" id="A0AAJ6QFU3"/>
<keyword evidence="2" id="KW-0812">Transmembrane</keyword>
<organism evidence="4">
    <name type="scientific">Aspergillus niger</name>
    <dbReference type="NCBI Taxonomy" id="5061"/>
    <lineage>
        <taxon>Eukaryota</taxon>
        <taxon>Fungi</taxon>
        <taxon>Dikarya</taxon>
        <taxon>Ascomycota</taxon>
        <taxon>Pezizomycotina</taxon>
        <taxon>Eurotiomycetes</taxon>
        <taxon>Eurotiomycetidae</taxon>
        <taxon>Eurotiales</taxon>
        <taxon>Aspergillaceae</taxon>
        <taxon>Aspergillus</taxon>
        <taxon>Aspergillus subgen. Circumdati</taxon>
    </lineage>
</organism>
<dbReference type="Pfam" id="PF23584">
    <property type="entry name" value="DUF7136"/>
    <property type="match status" value="1"/>
</dbReference>
<sequence>MRDPRLGKNGAGCRDRASSRDTPAASCRDIRLAAREIPFSYPFPLHPLQQPAVRVVPQFGPSFFPLFIPHFSFNMNYLPYLSWAVLVVNSVIAMGDGTPDVSSGIFEVDLIFPRNETYTPQALMPIVFALQNPSLASPLAATITWGLREGNNWSAPGSITGGAFELSTLNLPTTGPGFATSIFNTLSYPDGSWTFAWNLQLYNCSVADSASCLLSESVNCSLAYNPDQIIEIYNTVVFTVSQSGQAPSLEAATSSDMCGTMEAYAFNVTSTRAACGFLAPSPTTNPCAATINNSAASSIWATATDFACDPRTHSEYPNVTCPTPSSKSNGARQYGMVAALTLLTLFTMATALIHLG</sequence>
<feature type="transmembrane region" description="Helical" evidence="2">
    <location>
        <begin position="334"/>
        <end position="355"/>
    </location>
</feature>
<feature type="region of interest" description="Disordered" evidence="1">
    <location>
        <begin position="1"/>
        <end position="21"/>
    </location>
</feature>
<reference evidence="4" key="1">
    <citation type="submission" date="2025-02" db="EMBL/GenBank/DDBJ databases">
        <authorList>
            <consortium name="NCBI Genome Project"/>
        </authorList>
    </citation>
    <scope>NUCLEOTIDE SEQUENCE</scope>
</reference>
<evidence type="ECO:0000313" key="4">
    <source>
        <dbReference type="RefSeq" id="XP_001395676.3"/>
    </source>
</evidence>
<dbReference type="GeneID" id="4985963"/>
<evidence type="ECO:0000256" key="1">
    <source>
        <dbReference type="SAM" id="MobiDB-lite"/>
    </source>
</evidence>
<keyword evidence="2" id="KW-1133">Transmembrane helix</keyword>
<feature type="domain" description="DUF7136" evidence="3">
    <location>
        <begin position="103"/>
        <end position="321"/>
    </location>
</feature>
<dbReference type="RefSeq" id="XP_001395676.3">
    <property type="nucleotide sequence ID" value="XM_001395639.3"/>
</dbReference>
<dbReference type="VEuPathDB" id="FungiDB:An12g06130"/>
<proteinExistence type="predicted"/>
<accession>A0AAJ6QFU3</accession>
<name>A0AAJ6QFU3_ASPNG</name>
<protein>
    <recommendedName>
        <fullName evidence="3">DUF7136 domain-containing protein</fullName>
    </recommendedName>
</protein>
<evidence type="ECO:0000259" key="3">
    <source>
        <dbReference type="Pfam" id="PF23584"/>
    </source>
</evidence>
<keyword evidence="2" id="KW-0472">Membrane</keyword>
<dbReference type="KEGG" id="ang:An12g06130"/>
<evidence type="ECO:0000256" key="2">
    <source>
        <dbReference type="SAM" id="Phobius"/>
    </source>
</evidence>
<gene>
    <name evidence="4" type="ORF">An12g06130</name>
</gene>
<dbReference type="InterPro" id="IPR055560">
    <property type="entry name" value="DUF7136"/>
</dbReference>
<reference evidence="4" key="2">
    <citation type="submission" date="2025-08" db="UniProtKB">
        <authorList>
            <consortium name="RefSeq"/>
        </authorList>
    </citation>
    <scope>IDENTIFICATION</scope>
</reference>